<dbReference type="InterPro" id="IPR020057">
    <property type="entry name" value="Ribosomal_bL25_b-dom"/>
</dbReference>
<keyword evidence="3 5" id="KW-0689">Ribosomal protein</keyword>
<feature type="region of interest" description="Disordered" evidence="6">
    <location>
        <begin position="270"/>
        <end position="304"/>
    </location>
</feature>
<dbReference type="Proteomes" id="UP001156881">
    <property type="component" value="Unassembled WGS sequence"/>
</dbReference>
<evidence type="ECO:0000313" key="10">
    <source>
        <dbReference type="Proteomes" id="UP001156881"/>
    </source>
</evidence>
<reference evidence="10" key="1">
    <citation type="journal article" date="2019" name="Int. J. Syst. Evol. Microbiol.">
        <title>The Global Catalogue of Microorganisms (GCM) 10K type strain sequencing project: providing services to taxonomists for standard genome sequencing and annotation.</title>
        <authorList>
            <consortium name="The Broad Institute Genomics Platform"/>
            <consortium name="The Broad Institute Genome Sequencing Center for Infectious Disease"/>
            <person name="Wu L."/>
            <person name="Ma J."/>
        </authorList>
    </citation>
    <scope>NUCLEOTIDE SEQUENCE [LARGE SCALE GENOMIC DNA]</scope>
    <source>
        <strain evidence="10">NBRC 107710</strain>
    </source>
</reference>
<accession>A0ABQ6CWE9</accession>
<keyword evidence="1 5" id="KW-0699">rRNA-binding</keyword>
<dbReference type="NCBIfam" id="TIGR00731">
    <property type="entry name" value="bL25_bact_ctc"/>
    <property type="match status" value="1"/>
</dbReference>
<comment type="subunit">
    <text evidence="5">Part of the 50S ribosomal subunit; part of the 5S rRNA/L5/L18/L25 subcomplex. Contacts the 5S rRNA. Binds to the 5S rRNA independently of L5 and L18.</text>
</comment>
<evidence type="ECO:0000256" key="4">
    <source>
        <dbReference type="ARBA" id="ARBA00023274"/>
    </source>
</evidence>
<feature type="domain" description="Large ribosomal subunit protein bL25 beta" evidence="8">
    <location>
        <begin position="176"/>
        <end position="259"/>
    </location>
</feature>
<dbReference type="InterPro" id="IPR029751">
    <property type="entry name" value="Ribosomal_L25_dom"/>
</dbReference>
<evidence type="ECO:0000256" key="1">
    <source>
        <dbReference type="ARBA" id="ARBA00022730"/>
    </source>
</evidence>
<feature type="compositionally biased region" description="Basic and acidic residues" evidence="6">
    <location>
        <begin position="282"/>
        <end position="304"/>
    </location>
</feature>
<protein>
    <recommendedName>
        <fullName evidence="5">Large ribosomal subunit protein bL25</fullName>
    </recommendedName>
    <alternativeName>
        <fullName evidence="5">General stress protein CTC</fullName>
    </alternativeName>
</protein>
<dbReference type="Gene3D" id="2.40.240.10">
    <property type="entry name" value="Ribosomal Protein L25, Chain P"/>
    <property type="match status" value="1"/>
</dbReference>
<dbReference type="InterPro" id="IPR020056">
    <property type="entry name" value="Rbsml_bL25/Gln-tRNA_synth_N"/>
</dbReference>
<keyword evidence="10" id="KW-1185">Reference proteome</keyword>
<evidence type="ECO:0000256" key="6">
    <source>
        <dbReference type="SAM" id="MobiDB-lite"/>
    </source>
</evidence>
<evidence type="ECO:0000313" key="9">
    <source>
        <dbReference type="EMBL" id="GLS42155.1"/>
    </source>
</evidence>
<dbReference type="InterPro" id="IPR011035">
    <property type="entry name" value="Ribosomal_bL25/Gln-tRNA_synth"/>
</dbReference>
<proteinExistence type="inferred from homology"/>
<keyword evidence="2 5" id="KW-0694">RNA-binding</keyword>
<dbReference type="HAMAP" id="MF_01334">
    <property type="entry name" value="Ribosomal_bL25_CTC"/>
    <property type="match status" value="1"/>
</dbReference>
<sequence length="304" mass="31736">MFYREALAAMVEDAIAAKLRGELTGLPSGAVTCMSLLASPDTLGGRDALGSSSGRPLRAAFVVPDHAIEKDHAMSAVKPLEAVARDRAGKGAARAVRRQGQVPAVIYGGGQAPQSIAIDLIRTRTLIYAGGFKTTVFEINAGGKKTRAIPRDFQLDPVSGVPLHVDFLRIVAGQTVTVAVPVHFLNEEAAPGIKKTGGTLNIVHHTLELTVAPDQIPEAIEVDLTGREVGDVIHVSDIKIPAGTYTGDAGEPVANIVPPTVLGAEVEAEEAALAEAQSAESSEEKAEAEAEAGESKDEEKSDKE</sequence>
<dbReference type="Pfam" id="PF14693">
    <property type="entry name" value="Ribosomal_TL5_C"/>
    <property type="match status" value="1"/>
</dbReference>
<evidence type="ECO:0000259" key="7">
    <source>
        <dbReference type="Pfam" id="PF01386"/>
    </source>
</evidence>
<comment type="similarity">
    <text evidence="5">Belongs to the bacterial ribosomal protein bL25 family. CTC subfamily.</text>
</comment>
<dbReference type="SUPFAM" id="SSF50715">
    <property type="entry name" value="Ribosomal protein L25-like"/>
    <property type="match status" value="1"/>
</dbReference>
<keyword evidence="4 5" id="KW-0687">Ribonucleoprotein</keyword>
<gene>
    <name evidence="5" type="primary">rplY</name>
    <name evidence="5" type="synonym">ctc</name>
    <name evidence="9" type="ORF">GCM10007884_01400</name>
</gene>
<dbReference type="Pfam" id="PF01386">
    <property type="entry name" value="Ribosomal_L25p"/>
    <property type="match status" value="1"/>
</dbReference>
<evidence type="ECO:0000259" key="8">
    <source>
        <dbReference type="Pfam" id="PF14693"/>
    </source>
</evidence>
<dbReference type="Gene3D" id="2.170.120.20">
    <property type="entry name" value="Ribosomal protein L25, beta domain"/>
    <property type="match status" value="1"/>
</dbReference>
<dbReference type="PANTHER" id="PTHR33284:SF1">
    <property type="entry name" value="RIBOSOMAL PROTEIN L25_GLN-TRNA SYNTHETASE, ANTI-CODON-BINDING DOMAIN-CONTAINING PROTEIN"/>
    <property type="match status" value="1"/>
</dbReference>
<dbReference type="InterPro" id="IPR020930">
    <property type="entry name" value="Ribosomal_uL5_bac-type"/>
</dbReference>
<feature type="domain" description="Large ribosomal subunit protein bL25 L25" evidence="7">
    <location>
        <begin position="80"/>
        <end position="167"/>
    </location>
</feature>
<dbReference type="PANTHER" id="PTHR33284">
    <property type="entry name" value="RIBOSOMAL PROTEIN L25/GLN-TRNA SYNTHETASE, ANTI-CODON-BINDING DOMAIN-CONTAINING PROTEIN"/>
    <property type="match status" value="1"/>
</dbReference>
<comment type="function">
    <text evidence="5">This is one of the proteins that binds to the 5S RNA in the ribosome where it forms part of the central protuberance.</text>
</comment>
<dbReference type="InterPro" id="IPR001021">
    <property type="entry name" value="Ribosomal_bL25_long"/>
</dbReference>
<dbReference type="CDD" id="cd00495">
    <property type="entry name" value="Ribosomal_L25_TL5_CTC"/>
    <property type="match status" value="1"/>
</dbReference>
<comment type="caution">
    <text evidence="9">The sequence shown here is derived from an EMBL/GenBank/DDBJ whole genome shotgun (WGS) entry which is preliminary data.</text>
</comment>
<dbReference type="EMBL" id="BSPG01000001">
    <property type="protein sequence ID" value="GLS42155.1"/>
    <property type="molecule type" value="Genomic_DNA"/>
</dbReference>
<dbReference type="InterPro" id="IPR037121">
    <property type="entry name" value="Ribosomal_bL25_C"/>
</dbReference>
<name>A0ABQ6CWE9_9HYPH</name>
<evidence type="ECO:0000256" key="5">
    <source>
        <dbReference type="HAMAP-Rule" id="MF_01334"/>
    </source>
</evidence>
<evidence type="ECO:0000256" key="2">
    <source>
        <dbReference type="ARBA" id="ARBA00022884"/>
    </source>
</evidence>
<evidence type="ECO:0000256" key="3">
    <source>
        <dbReference type="ARBA" id="ARBA00022980"/>
    </source>
</evidence>
<dbReference type="NCBIfam" id="NF004128">
    <property type="entry name" value="PRK05618.1-2"/>
    <property type="match status" value="1"/>
</dbReference>
<organism evidence="9 10">
    <name type="scientific">Methylobacterium brachythecii</name>
    <dbReference type="NCBI Taxonomy" id="1176177"/>
    <lineage>
        <taxon>Bacteria</taxon>
        <taxon>Pseudomonadati</taxon>
        <taxon>Pseudomonadota</taxon>
        <taxon>Alphaproteobacteria</taxon>
        <taxon>Hyphomicrobiales</taxon>
        <taxon>Methylobacteriaceae</taxon>
        <taxon>Methylobacterium</taxon>
    </lineage>
</organism>